<dbReference type="EMBL" id="CP032157">
    <property type="protein sequence ID" value="AXY78695.1"/>
    <property type="molecule type" value="Genomic_DNA"/>
</dbReference>
<evidence type="ECO:0000256" key="1">
    <source>
        <dbReference type="SAM" id="SignalP"/>
    </source>
</evidence>
<reference evidence="2 3" key="1">
    <citation type="submission" date="2018-09" db="EMBL/GenBank/DDBJ databases">
        <title>Genome sequencing of strain 6GH32-13.</title>
        <authorList>
            <person name="Weon H.-Y."/>
            <person name="Heo J."/>
            <person name="Kwon S.-W."/>
        </authorList>
    </citation>
    <scope>NUCLEOTIDE SEQUENCE [LARGE SCALE GENOMIC DNA]</scope>
    <source>
        <strain evidence="2 3">5GH32-13</strain>
    </source>
</reference>
<evidence type="ECO:0008006" key="4">
    <source>
        <dbReference type="Google" id="ProtNLM"/>
    </source>
</evidence>
<protein>
    <recommendedName>
        <fullName evidence="4">Glycoside hydrolase family 65</fullName>
    </recommendedName>
</protein>
<dbReference type="SUPFAM" id="SSF48208">
    <property type="entry name" value="Six-hairpin glycosidases"/>
    <property type="match status" value="1"/>
</dbReference>
<feature type="chain" id="PRO_5017603278" description="Glycoside hydrolase family 65" evidence="1">
    <location>
        <begin position="34"/>
        <end position="734"/>
    </location>
</feature>
<dbReference type="AlphaFoldDB" id="A0A3B7N3P6"/>
<organism evidence="2 3">
    <name type="scientific">Paraflavitalea soli</name>
    <dbReference type="NCBI Taxonomy" id="2315862"/>
    <lineage>
        <taxon>Bacteria</taxon>
        <taxon>Pseudomonadati</taxon>
        <taxon>Bacteroidota</taxon>
        <taxon>Chitinophagia</taxon>
        <taxon>Chitinophagales</taxon>
        <taxon>Chitinophagaceae</taxon>
        <taxon>Paraflavitalea</taxon>
    </lineage>
</organism>
<proteinExistence type="predicted"/>
<gene>
    <name evidence="2" type="ORF">D3H65_18980</name>
</gene>
<dbReference type="Gene3D" id="1.50.10.10">
    <property type="match status" value="1"/>
</dbReference>
<dbReference type="InterPro" id="IPR012341">
    <property type="entry name" value="6hp_glycosidase-like_sf"/>
</dbReference>
<keyword evidence="3" id="KW-1185">Reference proteome</keyword>
<dbReference type="OrthoDB" id="127395at2"/>
<name>A0A3B7N3P6_9BACT</name>
<dbReference type="GO" id="GO:0005975">
    <property type="term" value="P:carbohydrate metabolic process"/>
    <property type="evidence" value="ECO:0007669"/>
    <property type="project" value="InterPro"/>
</dbReference>
<keyword evidence="1" id="KW-0732">Signal</keyword>
<dbReference type="InterPro" id="IPR008928">
    <property type="entry name" value="6-hairpin_glycosidase_sf"/>
</dbReference>
<dbReference type="KEGG" id="pseg:D3H65_18980"/>
<feature type="signal peptide" evidence="1">
    <location>
        <begin position="1"/>
        <end position="33"/>
    </location>
</feature>
<evidence type="ECO:0000313" key="3">
    <source>
        <dbReference type="Proteomes" id="UP000263900"/>
    </source>
</evidence>
<accession>A0A3B7N3P6</accession>
<dbReference type="Proteomes" id="UP000263900">
    <property type="component" value="Chromosome"/>
</dbReference>
<sequence length="734" mass="83024">MTKKKVMPFNCEYPYMKCIAIGILSLTCYVAHAQQSTIDRQAVVRRHTIHINKADSLSSLSIGNGGFAFTVDVTGLQSFPNFYKGGVPLGTQSEWGWHSFPNTDNYKFEETLRTYELEGKKIPYPVQVKEPERNKKAADYFRVNPHRLQLGNVGLEIIKKNGQPAGITDIENIDQQLDMWTGEINSRFTVEGQPVQVITYAHQQLDVVAVKIVSPLIKQKKLVLTIHFPYPNGEFKDVGVNDNNANKHTTVLKTSLPPMSGLPVPAGEVVAIRHQLDTTQYEVQASWKQKASIQKSVAHHFIITPEAGANTFEASFLFTANASKKKLPSFEETTRNSQSGWAQFWRSGGAVDFAGSKDSRAPELERRMILSQYLTKIQCASNFPPQETGLTYNSWYGKPHLEMHWWHAVHFALWGRIELMENSLDWYATVADGAKAIAKRQGFDGLRWQKMTDHAGHEAPSSVGSFLIWQQPHFIYMAELCYREKKTRKVLDKYKDLVFATADFMASFPSWDPVKKKYNLGKGLIPAQECFDAVTTFNPTYELAYWHWALNVAQRWRIRLGLPRKEAWDKIINGLAPLPQANGVYLATESTPDCYTTDRYKTDHPAVLATYASIPGSNQLDTVVMKSTFDLVWKVWKWEDTWGWDFPLTAMAATRLHLPEKAIDALFLPVRTNTYLVNGHNFQDERLTIYLPGNGGLLSAIALMCAGSDADKTPNPGFPATTWTVKWEGLRKMP</sequence>
<evidence type="ECO:0000313" key="2">
    <source>
        <dbReference type="EMBL" id="AXY78695.1"/>
    </source>
</evidence>